<dbReference type="AlphaFoldDB" id="A0AAD9GYC9"/>
<accession>A0AAD9GYC9</accession>
<feature type="region of interest" description="Disordered" evidence="1">
    <location>
        <begin position="835"/>
        <end position="872"/>
    </location>
</feature>
<keyword evidence="3" id="KW-1185">Reference proteome</keyword>
<feature type="compositionally biased region" description="Low complexity" evidence="1">
    <location>
        <begin position="234"/>
        <end position="245"/>
    </location>
</feature>
<name>A0AAD9GYC9_9STRA</name>
<feature type="compositionally biased region" description="Polar residues" evidence="1">
    <location>
        <begin position="745"/>
        <end position="756"/>
    </location>
</feature>
<feature type="compositionally biased region" description="Polar residues" evidence="1">
    <location>
        <begin position="246"/>
        <end position="256"/>
    </location>
</feature>
<feature type="compositionally biased region" description="Polar residues" evidence="1">
    <location>
        <begin position="774"/>
        <end position="811"/>
    </location>
</feature>
<feature type="region of interest" description="Disordered" evidence="1">
    <location>
        <begin position="234"/>
        <end position="256"/>
    </location>
</feature>
<feature type="region of interest" description="Disordered" evidence="1">
    <location>
        <begin position="733"/>
        <end position="811"/>
    </location>
</feature>
<dbReference type="EMBL" id="JASMQC010000002">
    <property type="protein sequence ID" value="KAK1947335.1"/>
    <property type="molecule type" value="Genomic_DNA"/>
</dbReference>
<dbReference type="Proteomes" id="UP001259832">
    <property type="component" value="Unassembled WGS sequence"/>
</dbReference>
<proteinExistence type="predicted"/>
<protein>
    <submittedName>
        <fullName evidence="2">Uncharacterized protein</fullName>
    </submittedName>
</protein>
<evidence type="ECO:0000256" key="1">
    <source>
        <dbReference type="SAM" id="MobiDB-lite"/>
    </source>
</evidence>
<comment type="caution">
    <text evidence="2">The sequence shown here is derived from an EMBL/GenBank/DDBJ whole genome shotgun (WGS) entry which is preliminary data.</text>
</comment>
<feature type="compositionally biased region" description="Basic and acidic residues" evidence="1">
    <location>
        <begin position="835"/>
        <end position="856"/>
    </location>
</feature>
<gene>
    <name evidence="2" type="ORF">P3T76_001345</name>
</gene>
<reference evidence="2" key="1">
    <citation type="submission" date="2023-08" db="EMBL/GenBank/DDBJ databases">
        <title>Reference Genome Resource for the Citrus Pathogen Phytophthora citrophthora.</title>
        <authorList>
            <person name="Moller H."/>
            <person name="Coetzee B."/>
            <person name="Rose L.J."/>
            <person name="Van Niekerk J.M."/>
        </authorList>
    </citation>
    <scope>NUCLEOTIDE SEQUENCE</scope>
    <source>
        <strain evidence="2">STE-U-9442</strain>
    </source>
</reference>
<organism evidence="2 3">
    <name type="scientific">Phytophthora citrophthora</name>
    <dbReference type="NCBI Taxonomy" id="4793"/>
    <lineage>
        <taxon>Eukaryota</taxon>
        <taxon>Sar</taxon>
        <taxon>Stramenopiles</taxon>
        <taxon>Oomycota</taxon>
        <taxon>Peronosporomycetes</taxon>
        <taxon>Peronosporales</taxon>
        <taxon>Peronosporaceae</taxon>
        <taxon>Phytophthora</taxon>
    </lineage>
</organism>
<evidence type="ECO:0000313" key="3">
    <source>
        <dbReference type="Proteomes" id="UP001259832"/>
    </source>
</evidence>
<feature type="compositionally biased region" description="Polar residues" evidence="1">
    <location>
        <begin position="861"/>
        <end position="872"/>
    </location>
</feature>
<evidence type="ECO:0000313" key="2">
    <source>
        <dbReference type="EMBL" id="KAK1947335.1"/>
    </source>
</evidence>
<sequence length="872" mass="97508">MQFSKYFISNNYNGFLAQLDTMYSLPFRLLVVDELDLQDTVRGKQPDWHPPGVVEESDSQPLWKSKANATFPQELGLILLTDQPAAIKSLCVTVVVVGAPTQNWKQCCNPIVWQECPPQEMNTFREMDTRVVQLGVPECSFIKLVIQAPHQGKLSRQILLEDIEILGSTEDQNPSDIKRINGRINHRFPETYRPTLFTLDKDYDELQSVLLDAGVPMDLVVQVSDISDNAVEIPTQTQTPRQTYPELSSQGNPVETSGATLISEESSNQDSEKGSVSPFDRVLRLYVKQTAHERATLQEILATEICFDADDVSSWQSPTVSPTDPANSNEIVLYTFGIFFTQCLLCGGADIQVTCLQMAERTIPLLKKVLGATSAFEGLAAVIVLGIREANTSRVFQSALYLAYTVFQTEVTREKNLEIQIGGRNNDAQLRLIEEVDCANWSYGIRVILEWTLASPICWSTSCTGKTTPPSVNRDFLQFIRLLVNQDETRTNFFNELLDLIPTDNDAGLTTALNRLRLLRLVLRNDLIRCHLTANVKTCIQNLCTQILGLPSDNKALKIDDQGRISRLASECLVELEGLAASGSQNLIRTNELATVHRHLEIASTSRNHHSQRYYHTPFFIHDPLSDAEEAVFIEQLRHYFSLLPRPNALYRHSFVRASQTDRESFQKGNIIFQGQVIERELPKETFHQELERKTAPFVFNISNKKSITELSSAHTENKQNIVSSFAAFKGTIERRSESPRRSNKVSPAQEKQTTPAPKPATAINDQFVASGDNAVNTLPDGNSAKNLSTARVPDISTTSKSPRAPTKQSKISLVSNFPAPIEAAEEKSIQAEIKKKFTANRNDHKTKTKGKEKVKTSSKNSGNDPDNCVLQ</sequence>